<comment type="subcellular location">
    <subcellularLocation>
        <location evidence="1">Cell membrane</location>
        <topology evidence="1">Multi-pass membrane protein</topology>
    </subcellularLocation>
</comment>
<evidence type="ECO:0000313" key="7">
    <source>
        <dbReference type="EMBL" id="QIK42336.1"/>
    </source>
</evidence>
<evidence type="ECO:0000313" key="8">
    <source>
        <dbReference type="Proteomes" id="UP000500791"/>
    </source>
</evidence>
<evidence type="ECO:0000256" key="4">
    <source>
        <dbReference type="ARBA" id="ARBA00022989"/>
    </source>
</evidence>
<evidence type="ECO:0000256" key="6">
    <source>
        <dbReference type="SAM" id="Phobius"/>
    </source>
</evidence>
<keyword evidence="5 6" id="KW-0472">Membrane</keyword>
<proteinExistence type="predicted"/>
<organism evidence="7 8">
    <name type="scientific">Pontivivens nitratireducens</name>
    <dbReference type="NCBI Taxonomy" id="2758038"/>
    <lineage>
        <taxon>Bacteria</taxon>
        <taxon>Pseudomonadati</taxon>
        <taxon>Pseudomonadota</taxon>
        <taxon>Alphaproteobacteria</taxon>
        <taxon>Rhodobacterales</taxon>
        <taxon>Paracoccaceae</taxon>
        <taxon>Pontivivens</taxon>
    </lineage>
</organism>
<dbReference type="Pfam" id="PF13440">
    <property type="entry name" value="Polysacc_synt_3"/>
    <property type="match status" value="1"/>
</dbReference>
<dbReference type="AlphaFoldDB" id="A0A6G7VR26"/>
<keyword evidence="3 6" id="KW-0812">Transmembrane</keyword>
<dbReference type="PANTHER" id="PTHR30250">
    <property type="entry name" value="PST FAMILY PREDICTED COLANIC ACID TRANSPORTER"/>
    <property type="match status" value="1"/>
</dbReference>
<keyword evidence="8" id="KW-1185">Reference proteome</keyword>
<geneLocation type="plasmid" evidence="7 8">
    <name>unnamed3</name>
</geneLocation>
<feature type="transmembrane region" description="Helical" evidence="6">
    <location>
        <begin position="285"/>
        <end position="307"/>
    </location>
</feature>
<feature type="transmembrane region" description="Helical" evidence="6">
    <location>
        <begin position="386"/>
        <end position="406"/>
    </location>
</feature>
<dbReference type="RefSeq" id="WP_166194898.1">
    <property type="nucleotide sequence ID" value="NZ_CP049814.1"/>
</dbReference>
<dbReference type="GO" id="GO:0005886">
    <property type="term" value="C:plasma membrane"/>
    <property type="evidence" value="ECO:0007669"/>
    <property type="project" value="UniProtKB-SubCell"/>
</dbReference>
<evidence type="ECO:0000256" key="1">
    <source>
        <dbReference type="ARBA" id="ARBA00004651"/>
    </source>
</evidence>
<feature type="transmembrane region" description="Helical" evidence="6">
    <location>
        <begin position="327"/>
        <end position="346"/>
    </location>
</feature>
<keyword evidence="7" id="KW-0614">Plasmid</keyword>
<feature type="transmembrane region" description="Helical" evidence="6">
    <location>
        <begin position="91"/>
        <end position="108"/>
    </location>
</feature>
<dbReference type="InterPro" id="IPR050833">
    <property type="entry name" value="Poly_Biosynth_Transport"/>
</dbReference>
<keyword evidence="2" id="KW-1003">Cell membrane</keyword>
<feature type="transmembrane region" description="Helical" evidence="6">
    <location>
        <begin position="358"/>
        <end position="380"/>
    </location>
</feature>
<name>A0A6G7VR26_9RHOB</name>
<dbReference type="Proteomes" id="UP000500791">
    <property type="component" value="Plasmid unnamed3"/>
</dbReference>
<dbReference type="KEGG" id="mon:G8E03_15940"/>
<protein>
    <submittedName>
        <fullName evidence="7">Lipopolysaccharide biosynthesis protein</fullName>
    </submittedName>
</protein>
<dbReference type="PANTHER" id="PTHR30250:SF11">
    <property type="entry name" value="O-ANTIGEN TRANSPORTER-RELATED"/>
    <property type="match status" value="1"/>
</dbReference>
<evidence type="ECO:0000256" key="3">
    <source>
        <dbReference type="ARBA" id="ARBA00022692"/>
    </source>
</evidence>
<feature type="transmembrane region" description="Helical" evidence="6">
    <location>
        <begin position="12"/>
        <end position="35"/>
    </location>
</feature>
<sequence length="417" mass="45251">MKESSARLVLLRLIQSGAGIIASVLGTIFIFILVARSLGPADFGLFALAYATASLFGIAFDFGYVTRLLRDTGGLMTAHGGLPGRIVQTKIMLFVVLTPLLLLVGWIAQMQLGLLLAIWLGVASLSVGNLFGTMLKSVDLHLRDSLHLLCANGAGVIAALILTQMQAPPAGFALIFVIIGTIYTALTVRLWRHHFEHRPEAWNMRAITTEIRCNLSYALDVFTQRSFGFLDIAILSIVTNPAAVGLYQAGQKVAQGAGVLSQPFNSVMLPRLSRITHEQKRWRSLAIRFFAMQSLVGFAALAGLSLLGPWMISLIYTAEYDPVRGDMWLFGVLMCVRYISAALGLMVTSLGQQRKRMIVNMVGVVAFILYAPVLANNFAIEGMLSAMVLSALSILSGYLIVLAMTLKTNDAKAFHDG</sequence>
<keyword evidence="4 6" id="KW-1133">Transmembrane helix</keyword>
<feature type="transmembrane region" description="Helical" evidence="6">
    <location>
        <begin position="47"/>
        <end position="70"/>
    </location>
</feature>
<feature type="transmembrane region" description="Helical" evidence="6">
    <location>
        <begin position="171"/>
        <end position="191"/>
    </location>
</feature>
<evidence type="ECO:0000256" key="5">
    <source>
        <dbReference type="ARBA" id="ARBA00023136"/>
    </source>
</evidence>
<feature type="transmembrane region" description="Helical" evidence="6">
    <location>
        <begin position="146"/>
        <end position="165"/>
    </location>
</feature>
<gene>
    <name evidence="7" type="ORF">G8E03_15940</name>
</gene>
<dbReference type="EMBL" id="CP049814">
    <property type="protein sequence ID" value="QIK42336.1"/>
    <property type="molecule type" value="Genomic_DNA"/>
</dbReference>
<reference evidence="7 8" key="1">
    <citation type="submission" date="2020-03" db="EMBL/GenBank/DDBJ databases">
        <title>Complete genome sequence of Monaibacterium sp. ALG8 with diverse plasmids.</title>
        <authorList>
            <person name="Sun C."/>
        </authorList>
    </citation>
    <scope>NUCLEOTIDE SEQUENCE [LARGE SCALE GENOMIC DNA]</scope>
    <source>
        <strain evidence="7 8">ALG8</strain>
        <plasmid evidence="7 8">unnamed3</plasmid>
    </source>
</reference>
<evidence type="ECO:0000256" key="2">
    <source>
        <dbReference type="ARBA" id="ARBA00022475"/>
    </source>
</evidence>
<feature type="transmembrane region" description="Helical" evidence="6">
    <location>
        <begin position="114"/>
        <end position="134"/>
    </location>
</feature>
<accession>A0A6G7VR26</accession>